<feature type="coiled-coil region" evidence="6">
    <location>
        <begin position="4"/>
        <end position="63"/>
    </location>
</feature>
<dbReference type="STRING" id="29561.MM26B8_00640"/>
<comment type="caution">
    <text evidence="7">The sequence shown here is derived from an EMBL/GenBank/DDBJ whole genome shotgun (WGS) entry which is preliminary data.</text>
</comment>
<evidence type="ECO:0000256" key="6">
    <source>
        <dbReference type="SAM" id="Coils"/>
    </source>
</evidence>
<dbReference type="InterPro" id="IPR001854">
    <property type="entry name" value="Ribosomal_uL29"/>
</dbReference>
<dbReference type="PROSITE" id="PS00579">
    <property type="entry name" value="RIBOSOMAL_L29"/>
    <property type="match status" value="1"/>
</dbReference>
<reference evidence="7 8" key="1">
    <citation type="submission" date="2015-03" db="EMBL/GenBank/DDBJ databases">
        <title>Genome sequence of Mycoplasma meleagridis strain ATCC 25294.</title>
        <authorList>
            <person name="Yacoub E."/>
            <person name="Blanchard A."/>
            <person name="Sirand-Pugnet P."/>
            <person name="Mardassi B.B.A."/>
        </authorList>
    </citation>
    <scope>NUCLEOTIDE SEQUENCE [LARGE SCALE GENOMIC DNA]</scope>
    <source>
        <strain evidence="7 8">ATCC 25294</strain>
    </source>
</reference>
<keyword evidence="8" id="KW-1185">Reference proteome</keyword>
<keyword evidence="6" id="KW-0175">Coiled coil</keyword>
<evidence type="ECO:0000313" key="7">
    <source>
        <dbReference type="EMBL" id="KKB27053.1"/>
    </source>
</evidence>
<evidence type="ECO:0000256" key="3">
    <source>
        <dbReference type="ARBA" id="ARBA00023274"/>
    </source>
</evidence>
<comment type="similarity">
    <text evidence="1 5">Belongs to the universal ribosomal protein uL29 family.</text>
</comment>
<dbReference type="CDD" id="cd00427">
    <property type="entry name" value="Ribosomal_L29_HIP"/>
    <property type="match status" value="1"/>
</dbReference>
<keyword evidence="2 5" id="KW-0689">Ribosomal protein</keyword>
<evidence type="ECO:0000256" key="2">
    <source>
        <dbReference type="ARBA" id="ARBA00022980"/>
    </source>
</evidence>
<evidence type="ECO:0000313" key="8">
    <source>
        <dbReference type="Proteomes" id="UP000033750"/>
    </source>
</evidence>
<dbReference type="HAMAP" id="MF_00374">
    <property type="entry name" value="Ribosomal_uL29"/>
    <property type="match status" value="1"/>
</dbReference>
<dbReference type="PANTHER" id="PTHR10916:SF0">
    <property type="entry name" value="LARGE RIBOSOMAL SUBUNIT PROTEIN UL29C"/>
    <property type="match status" value="1"/>
</dbReference>
<dbReference type="NCBIfam" id="TIGR00012">
    <property type="entry name" value="L29"/>
    <property type="match status" value="1"/>
</dbReference>
<evidence type="ECO:0000256" key="4">
    <source>
        <dbReference type="ARBA" id="ARBA00035204"/>
    </source>
</evidence>
<protein>
    <recommendedName>
        <fullName evidence="4 5">Large ribosomal subunit protein uL29</fullName>
    </recommendedName>
</protein>
<dbReference type="OrthoDB" id="9815192at2"/>
<dbReference type="GO" id="GO:0022625">
    <property type="term" value="C:cytosolic large ribosomal subunit"/>
    <property type="evidence" value="ECO:0007669"/>
    <property type="project" value="TreeGrafter"/>
</dbReference>
<dbReference type="EMBL" id="JZXN01000009">
    <property type="protein sequence ID" value="KKB27053.1"/>
    <property type="molecule type" value="Genomic_DNA"/>
</dbReference>
<dbReference type="PATRIC" id="fig|1264554.4.peg.236"/>
<dbReference type="Proteomes" id="UP000033750">
    <property type="component" value="Unassembled WGS sequence"/>
</dbReference>
<proteinExistence type="inferred from homology"/>
<name>A0A0F5H1J5_9BACT</name>
<dbReference type="AlphaFoldDB" id="A0A0F5H1J5"/>
<dbReference type="InterPro" id="IPR050063">
    <property type="entry name" value="Ribosomal_protein_uL29"/>
</dbReference>
<dbReference type="Gene3D" id="1.10.287.310">
    <property type="match status" value="1"/>
</dbReference>
<gene>
    <name evidence="5 7" type="primary">rpmC</name>
    <name evidence="7" type="ORF">MMELEA_02820</name>
</gene>
<sequence length="66" mass="7775">MLFKDLKDKKIDELQKLLVDLRAELWTLKFKNKTTSLEQSHKIKLVRRDIAKILTAIKQLELKGAK</sequence>
<dbReference type="Pfam" id="PF00831">
    <property type="entry name" value="Ribosomal_L29"/>
    <property type="match status" value="1"/>
</dbReference>
<dbReference type="GO" id="GO:0006412">
    <property type="term" value="P:translation"/>
    <property type="evidence" value="ECO:0007669"/>
    <property type="project" value="UniProtKB-UniRule"/>
</dbReference>
<dbReference type="GO" id="GO:0003735">
    <property type="term" value="F:structural constituent of ribosome"/>
    <property type="evidence" value="ECO:0007669"/>
    <property type="project" value="InterPro"/>
</dbReference>
<evidence type="ECO:0000256" key="5">
    <source>
        <dbReference type="HAMAP-Rule" id="MF_00374"/>
    </source>
</evidence>
<organism evidence="7 8">
    <name type="scientific">Mycoplasmopsis meleagridis ATCC 25294</name>
    <dbReference type="NCBI Taxonomy" id="1264554"/>
    <lineage>
        <taxon>Bacteria</taxon>
        <taxon>Bacillati</taxon>
        <taxon>Mycoplasmatota</taxon>
        <taxon>Mycoplasmoidales</taxon>
        <taxon>Metamycoplasmataceae</taxon>
        <taxon>Mycoplasmopsis</taxon>
    </lineage>
</organism>
<dbReference type="SUPFAM" id="SSF46561">
    <property type="entry name" value="Ribosomal protein L29 (L29p)"/>
    <property type="match status" value="1"/>
</dbReference>
<dbReference type="RefSeq" id="WP_046096724.1">
    <property type="nucleotide sequence ID" value="NZ_JZXN01000009.1"/>
</dbReference>
<dbReference type="InterPro" id="IPR018254">
    <property type="entry name" value="Ribosomal_uL29_CS"/>
</dbReference>
<evidence type="ECO:0000256" key="1">
    <source>
        <dbReference type="ARBA" id="ARBA00009254"/>
    </source>
</evidence>
<keyword evidence="3 5" id="KW-0687">Ribonucleoprotein</keyword>
<accession>A0A0F5H1J5</accession>
<dbReference type="InterPro" id="IPR036049">
    <property type="entry name" value="Ribosomal_uL29_sf"/>
</dbReference>
<dbReference type="PANTHER" id="PTHR10916">
    <property type="entry name" value="60S RIBOSOMAL PROTEIN L35/50S RIBOSOMAL PROTEIN L29"/>
    <property type="match status" value="1"/>
</dbReference>